<proteinExistence type="predicted"/>
<feature type="region of interest" description="Disordered" evidence="1">
    <location>
        <begin position="27"/>
        <end position="48"/>
    </location>
</feature>
<accession>A0A9X3ESD4</accession>
<dbReference type="RefSeq" id="WP_267770973.1">
    <property type="nucleotide sequence ID" value="NZ_JAPNKE010000002.1"/>
</dbReference>
<organism evidence="2 3">
    <name type="scientific">Nannocystis pusilla</name>
    <dbReference type="NCBI Taxonomy" id="889268"/>
    <lineage>
        <taxon>Bacteria</taxon>
        <taxon>Pseudomonadati</taxon>
        <taxon>Myxococcota</taxon>
        <taxon>Polyangia</taxon>
        <taxon>Nannocystales</taxon>
        <taxon>Nannocystaceae</taxon>
        <taxon>Nannocystis</taxon>
    </lineage>
</organism>
<dbReference type="Proteomes" id="UP001150924">
    <property type="component" value="Unassembled WGS sequence"/>
</dbReference>
<protein>
    <submittedName>
        <fullName evidence="2">Uncharacterized protein</fullName>
    </submittedName>
</protein>
<gene>
    <name evidence="2" type="ORF">OV079_22835</name>
</gene>
<evidence type="ECO:0000313" key="2">
    <source>
        <dbReference type="EMBL" id="MCY1008340.1"/>
    </source>
</evidence>
<feature type="compositionally biased region" description="Low complexity" evidence="1">
    <location>
        <begin position="34"/>
        <end position="46"/>
    </location>
</feature>
<reference evidence="2" key="1">
    <citation type="submission" date="2022-11" db="EMBL/GenBank/DDBJ databases">
        <title>Minimal conservation of predation-associated metabolite biosynthetic gene clusters underscores biosynthetic potential of Myxococcota including descriptions for ten novel species: Archangium lansinium sp. nov., Myxococcus landrumus sp. nov., Nannocystis bai.</title>
        <authorList>
            <person name="Ahearne A."/>
            <person name="Stevens C."/>
            <person name="Phillips K."/>
        </authorList>
    </citation>
    <scope>NUCLEOTIDE SEQUENCE</scope>
    <source>
        <strain evidence="2">Na p29</strain>
    </source>
</reference>
<keyword evidence="3" id="KW-1185">Reference proteome</keyword>
<dbReference type="EMBL" id="JAPNKE010000002">
    <property type="protein sequence ID" value="MCY1008340.1"/>
    <property type="molecule type" value="Genomic_DNA"/>
</dbReference>
<comment type="caution">
    <text evidence="2">The sequence shown here is derived from an EMBL/GenBank/DDBJ whole genome shotgun (WGS) entry which is preliminary data.</text>
</comment>
<evidence type="ECO:0000313" key="3">
    <source>
        <dbReference type="Proteomes" id="UP001150924"/>
    </source>
</evidence>
<evidence type="ECO:0000256" key="1">
    <source>
        <dbReference type="SAM" id="MobiDB-lite"/>
    </source>
</evidence>
<dbReference type="AlphaFoldDB" id="A0A9X3ESD4"/>
<sequence>MSEQGAGDRGRAGLLGEADGSEIASLVAKRDASGRSSRGESSGLLGAADVKGDASGLLEAADMKSDASGLLGARRSRWFGDSWFAGPGR</sequence>
<name>A0A9X3ESD4_9BACT</name>